<name>A0A9D4HFK2_DREPO</name>
<feature type="transmembrane region" description="Helical" evidence="1">
    <location>
        <begin position="107"/>
        <end position="126"/>
    </location>
</feature>
<comment type="caution">
    <text evidence="2">The sequence shown here is derived from an EMBL/GenBank/DDBJ whole genome shotgun (WGS) entry which is preliminary data.</text>
</comment>
<dbReference type="AlphaFoldDB" id="A0A9D4HFK2"/>
<protein>
    <submittedName>
        <fullName evidence="2">Uncharacterized protein</fullName>
    </submittedName>
</protein>
<organism evidence="2 3">
    <name type="scientific">Dreissena polymorpha</name>
    <name type="common">Zebra mussel</name>
    <name type="synonym">Mytilus polymorpha</name>
    <dbReference type="NCBI Taxonomy" id="45954"/>
    <lineage>
        <taxon>Eukaryota</taxon>
        <taxon>Metazoa</taxon>
        <taxon>Spiralia</taxon>
        <taxon>Lophotrochozoa</taxon>
        <taxon>Mollusca</taxon>
        <taxon>Bivalvia</taxon>
        <taxon>Autobranchia</taxon>
        <taxon>Heteroconchia</taxon>
        <taxon>Euheterodonta</taxon>
        <taxon>Imparidentia</taxon>
        <taxon>Neoheterodontei</taxon>
        <taxon>Myida</taxon>
        <taxon>Dreissenoidea</taxon>
        <taxon>Dreissenidae</taxon>
        <taxon>Dreissena</taxon>
    </lineage>
</organism>
<keyword evidence="1" id="KW-1133">Transmembrane helix</keyword>
<proteinExistence type="predicted"/>
<evidence type="ECO:0000313" key="3">
    <source>
        <dbReference type="Proteomes" id="UP000828390"/>
    </source>
</evidence>
<dbReference type="EMBL" id="JAIWYP010000013">
    <property type="protein sequence ID" value="KAH3715236.1"/>
    <property type="molecule type" value="Genomic_DNA"/>
</dbReference>
<sequence>MAEAAKNDQEIYSSLAEPILALKDYDIDEITPSFMLSIVSTTLSILCLPGIIYLYFKYRRLASLLALTHITHPAQAANLPSFIYTTQAPMTTTTTLAPLHNMTTTTYSPLLMFSAILFVFATYRFLKYCFNSRFSSTLILEITDGMNVAQIPCLQLPPCIQHLEFSGDNCLPSVQVKISITSTLILDFGDFKILNKFDNCTLSLNPKIMITPLQAYKVNRLTKHKFSMYLWINQNGICIPINVKYSSKDPPITTNLYPEISTALLQH</sequence>
<feature type="transmembrane region" description="Helical" evidence="1">
    <location>
        <begin position="34"/>
        <end position="56"/>
    </location>
</feature>
<reference evidence="2" key="2">
    <citation type="submission" date="2020-11" db="EMBL/GenBank/DDBJ databases">
        <authorList>
            <person name="McCartney M.A."/>
            <person name="Auch B."/>
            <person name="Kono T."/>
            <person name="Mallez S."/>
            <person name="Becker A."/>
            <person name="Gohl D.M."/>
            <person name="Silverstein K.A.T."/>
            <person name="Koren S."/>
            <person name="Bechman K.B."/>
            <person name="Herman A."/>
            <person name="Abrahante J.E."/>
            <person name="Garbe J."/>
        </authorList>
    </citation>
    <scope>NUCLEOTIDE SEQUENCE</scope>
    <source>
        <strain evidence="2">Duluth1</strain>
        <tissue evidence="2">Whole animal</tissue>
    </source>
</reference>
<evidence type="ECO:0000313" key="2">
    <source>
        <dbReference type="EMBL" id="KAH3715236.1"/>
    </source>
</evidence>
<evidence type="ECO:0000256" key="1">
    <source>
        <dbReference type="SAM" id="Phobius"/>
    </source>
</evidence>
<keyword evidence="3" id="KW-1185">Reference proteome</keyword>
<keyword evidence="1" id="KW-0472">Membrane</keyword>
<keyword evidence="1" id="KW-0812">Transmembrane</keyword>
<gene>
    <name evidence="2" type="ORF">DPMN_057942</name>
</gene>
<accession>A0A9D4HFK2</accession>
<reference evidence="2" key="1">
    <citation type="journal article" date="2019" name="bioRxiv">
        <title>The Genome of the Zebra Mussel, Dreissena polymorpha: A Resource for Invasive Species Research.</title>
        <authorList>
            <person name="McCartney M.A."/>
            <person name="Auch B."/>
            <person name="Kono T."/>
            <person name="Mallez S."/>
            <person name="Zhang Y."/>
            <person name="Obille A."/>
            <person name="Becker A."/>
            <person name="Abrahante J.E."/>
            <person name="Garbe J."/>
            <person name="Badalamenti J.P."/>
            <person name="Herman A."/>
            <person name="Mangelson H."/>
            <person name="Liachko I."/>
            <person name="Sullivan S."/>
            <person name="Sone E.D."/>
            <person name="Koren S."/>
            <person name="Silverstein K.A.T."/>
            <person name="Beckman K.B."/>
            <person name="Gohl D.M."/>
        </authorList>
    </citation>
    <scope>NUCLEOTIDE SEQUENCE</scope>
    <source>
        <strain evidence="2">Duluth1</strain>
        <tissue evidence="2">Whole animal</tissue>
    </source>
</reference>
<dbReference type="Proteomes" id="UP000828390">
    <property type="component" value="Unassembled WGS sequence"/>
</dbReference>